<sequence length="478" mass="54656">MVTSKSSSGVSANDHAIIDAITLQMEKIFDAKHKPINDQLKGIEQYEQISHQKEAKRNRPQEKHNWRSRPTKDESNCYYYIRDDHRRFEQARQQPNDVKEVKTMKQNRKESLASNEQLKDELLMILNAYNKLKKAKHPLPSNSEKAQIALPSKFTKDTCETDLRANPFEEGEHDMTIPEHHPKLEPAEQLIAEEQLGAEEQHVVEEALAKPRRQMTRSKTKLLNKAISDYPNTWTTTMMVAISFQDDCLTLIEYGDLVDQKVAVNIAEKDLSSSMLAYKQLAHEVYLGKQKHQQENFYSPILIALDNSEPRMSSLYSNAYPLAPNDYLVDSSDSNHRDDLPPIYKRKMVSTSSEGDAVSSSNASEQAIPFTAREDATADIARELDLPEDPERAFEKAEKKKKKKSKKAILPDPPGSYLCTEPSLLDLRARFDLDEDVYNASETLYDRTSHEHLENTTLRLIININRGSGTNPNPWPVY</sequence>
<dbReference type="ExpressionAtlas" id="A0A178W1P8">
    <property type="expression patterns" value="baseline and differential"/>
</dbReference>
<proteinExistence type="predicted"/>
<evidence type="ECO:0000256" key="1">
    <source>
        <dbReference type="SAM" id="Coils"/>
    </source>
</evidence>
<comment type="caution">
    <text evidence="3">The sequence shown here is derived from an EMBL/GenBank/DDBJ whole genome shotgun (WGS) entry which is preliminary data.</text>
</comment>
<protein>
    <submittedName>
        <fullName evidence="3">Uncharacterized protein</fullName>
    </submittedName>
</protein>
<feature type="region of interest" description="Disordered" evidence="2">
    <location>
        <begin position="50"/>
        <end position="70"/>
    </location>
</feature>
<feature type="region of interest" description="Disordered" evidence="2">
    <location>
        <begin position="386"/>
        <end position="414"/>
    </location>
</feature>
<name>A0A178W1P8_ARATH</name>
<evidence type="ECO:0000313" key="3">
    <source>
        <dbReference type="EMBL" id="OAP12427.1"/>
    </source>
</evidence>
<feature type="compositionally biased region" description="Basic and acidic residues" evidence="2">
    <location>
        <begin position="386"/>
        <end position="398"/>
    </location>
</feature>
<keyword evidence="1" id="KW-0175">Coiled coil</keyword>
<feature type="coiled-coil region" evidence="1">
    <location>
        <begin position="101"/>
        <end position="135"/>
    </location>
</feature>
<accession>A0A178W1P8</accession>
<evidence type="ECO:0000313" key="4">
    <source>
        <dbReference type="Proteomes" id="UP000078284"/>
    </source>
</evidence>
<reference evidence="4" key="1">
    <citation type="journal article" date="2016" name="Proc. Natl. Acad. Sci. U.S.A.">
        <title>Chromosome-level assembly of Arabidopsis thaliana Ler reveals the extent of translocation and inversion polymorphisms.</title>
        <authorList>
            <person name="Zapata L."/>
            <person name="Ding J."/>
            <person name="Willing E.M."/>
            <person name="Hartwig B."/>
            <person name="Bezdan D."/>
            <person name="Jiao W.B."/>
            <person name="Patel V."/>
            <person name="Velikkakam James G."/>
            <person name="Koornneef M."/>
            <person name="Ossowski S."/>
            <person name="Schneeberger K."/>
        </authorList>
    </citation>
    <scope>NUCLEOTIDE SEQUENCE [LARGE SCALE GENOMIC DNA]</scope>
    <source>
        <strain evidence="4">cv. Landsberg erecta</strain>
    </source>
</reference>
<dbReference type="Proteomes" id="UP000078284">
    <property type="component" value="Chromosome 1"/>
</dbReference>
<evidence type="ECO:0000256" key="2">
    <source>
        <dbReference type="SAM" id="MobiDB-lite"/>
    </source>
</evidence>
<dbReference type="EMBL" id="LUHQ01000001">
    <property type="protein sequence ID" value="OAP12427.1"/>
    <property type="molecule type" value="Genomic_DNA"/>
</dbReference>
<organism evidence="3 4">
    <name type="scientific">Arabidopsis thaliana</name>
    <name type="common">Mouse-ear cress</name>
    <dbReference type="NCBI Taxonomy" id="3702"/>
    <lineage>
        <taxon>Eukaryota</taxon>
        <taxon>Viridiplantae</taxon>
        <taxon>Streptophyta</taxon>
        <taxon>Embryophyta</taxon>
        <taxon>Tracheophyta</taxon>
        <taxon>Spermatophyta</taxon>
        <taxon>Magnoliopsida</taxon>
        <taxon>eudicotyledons</taxon>
        <taxon>Gunneridae</taxon>
        <taxon>Pentapetalae</taxon>
        <taxon>rosids</taxon>
        <taxon>malvids</taxon>
        <taxon>Brassicales</taxon>
        <taxon>Brassicaceae</taxon>
        <taxon>Camelineae</taxon>
        <taxon>Arabidopsis</taxon>
    </lineage>
</organism>
<dbReference type="AlphaFoldDB" id="A0A178W1P8"/>
<gene>
    <name evidence="3" type="ordered locus">AXX17_At1g38550</name>
</gene>